<dbReference type="SUPFAM" id="SSF53448">
    <property type="entry name" value="Nucleotide-diphospho-sugar transferases"/>
    <property type="match status" value="1"/>
</dbReference>
<dbReference type="InterPro" id="IPR029044">
    <property type="entry name" value="Nucleotide-diphossugar_trans"/>
</dbReference>
<dbReference type="CDD" id="cd00761">
    <property type="entry name" value="Glyco_tranf_GTA_type"/>
    <property type="match status" value="1"/>
</dbReference>
<gene>
    <name evidence="4" type="ORF">SAMN02745108_00250</name>
</gene>
<dbReference type="Gene3D" id="3.90.550.10">
    <property type="entry name" value="Spore Coat Polysaccharide Biosynthesis Protein SpsA, Chain A"/>
    <property type="match status" value="1"/>
</dbReference>
<feature type="domain" description="Glycosyltransferase 2-like" evidence="3">
    <location>
        <begin position="10"/>
        <end position="152"/>
    </location>
</feature>
<dbReference type="InterPro" id="IPR001173">
    <property type="entry name" value="Glyco_trans_2-like"/>
</dbReference>
<dbReference type="PANTHER" id="PTHR22916">
    <property type="entry name" value="GLYCOSYLTRANSFERASE"/>
    <property type="match status" value="1"/>
</dbReference>
<evidence type="ECO:0000313" key="5">
    <source>
        <dbReference type="Proteomes" id="UP000190449"/>
    </source>
</evidence>
<dbReference type="EMBL" id="FUWU01000003">
    <property type="protein sequence ID" value="SJZ36586.1"/>
    <property type="molecule type" value="Genomic_DNA"/>
</dbReference>
<evidence type="ECO:0000256" key="1">
    <source>
        <dbReference type="ARBA" id="ARBA00022676"/>
    </source>
</evidence>
<proteinExistence type="predicted"/>
<reference evidence="4 5" key="1">
    <citation type="submission" date="2017-02" db="EMBL/GenBank/DDBJ databases">
        <authorList>
            <person name="Peterson S.W."/>
        </authorList>
    </citation>
    <scope>NUCLEOTIDE SEQUENCE [LARGE SCALE GENOMIC DNA]</scope>
    <source>
        <strain evidence="4 5">ATCC 43854</strain>
    </source>
</reference>
<evidence type="ECO:0000256" key="2">
    <source>
        <dbReference type="ARBA" id="ARBA00022679"/>
    </source>
</evidence>
<dbReference type="Proteomes" id="UP000190449">
    <property type="component" value="Unassembled WGS sequence"/>
</dbReference>
<dbReference type="PANTHER" id="PTHR22916:SF51">
    <property type="entry name" value="GLYCOSYLTRANSFERASE EPSH-RELATED"/>
    <property type="match status" value="1"/>
</dbReference>
<keyword evidence="2 4" id="KW-0808">Transferase</keyword>
<evidence type="ECO:0000259" key="3">
    <source>
        <dbReference type="Pfam" id="PF00535"/>
    </source>
</evidence>
<sequence>MSESKAIAVSVITPVYKTPLNYFKECLDSLHNQTMPNAEFIVVFDGEDNLLCDFCEDYKKKDERFKIYIQPHFGVSATRNFGISQAIGEYITFVDADDSIEKDCCLETYNFAKENNSEVVLFDYTPVSNQYKQMFFSSDSIQELPNSTIEKIQQESIYLTSEKYVAAVSTWCKLIKKNLVDLNHIHFPTNLKRCVDRPVSFSIFYFAKKVSYLNKTFYNYNKVETSITWTQNDSNANIILAYLTEIKKISNKFSTTIGRCAMETFLDSWSTNYFIKGSAFSILESVNTIKKIAKSANFQQLIERFDSSQWTFPVKLEAFLIKHRITFHIWLHAFKWKYLTNR</sequence>
<name>A0A1T4K2A2_9BACT</name>
<dbReference type="GO" id="GO:0016758">
    <property type="term" value="F:hexosyltransferase activity"/>
    <property type="evidence" value="ECO:0007669"/>
    <property type="project" value="UniProtKB-ARBA"/>
</dbReference>
<protein>
    <submittedName>
        <fullName evidence="4">Glycosyl transferase family 2</fullName>
    </submittedName>
</protein>
<keyword evidence="1" id="KW-0328">Glycosyltransferase</keyword>
<dbReference type="AlphaFoldDB" id="A0A1T4K2A2"/>
<accession>A0A1T4K2A2</accession>
<dbReference type="STRING" id="28122.SAMN02745108_00250"/>
<evidence type="ECO:0000313" key="4">
    <source>
        <dbReference type="EMBL" id="SJZ36586.1"/>
    </source>
</evidence>
<dbReference type="Pfam" id="PF00535">
    <property type="entry name" value="Glycos_transf_2"/>
    <property type="match status" value="1"/>
</dbReference>
<dbReference type="RefSeq" id="WP_078775436.1">
    <property type="nucleotide sequence ID" value="NZ_FUWU01000003.1"/>
</dbReference>
<organism evidence="4 5">
    <name type="scientific">Fibrobacter intestinalis</name>
    <dbReference type="NCBI Taxonomy" id="28122"/>
    <lineage>
        <taxon>Bacteria</taxon>
        <taxon>Pseudomonadati</taxon>
        <taxon>Fibrobacterota</taxon>
        <taxon>Fibrobacteria</taxon>
        <taxon>Fibrobacterales</taxon>
        <taxon>Fibrobacteraceae</taxon>
        <taxon>Fibrobacter</taxon>
    </lineage>
</organism>